<dbReference type="RefSeq" id="WP_379537328.1">
    <property type="nucleotide sequence ID" value="NZ_JBHSDR010000003.1"/>
</dbReference>
<dbReference type="GO" id="GO:0016787">
    <property type="term" value="F:hydrolase activity"/>
    <property type="evidence" value="ECO:0007669"/>
    <property type="project" value="UniProtKB-KW"/>
</dbReference>
<dbReference type="PANTHER" id="PTHR48081:SF9">
    <property type="entry name" value="CARBOXYLESTERASE"/>
    <property type="match status" value="1"/>
</dbReference>
<keyword evidence="1 3" id="KW-0378">Hydrolase</keyword>
<name>A0ABV8RNM8_9SPHN</name>
<dbReference type="Pfam" id="PF20434">
    <property type="entry name" value="BD-FAE"/>
    <property type="match status" value="1"/>
</dbReference>
<keyword evidence="4" id="KW-1185">Reference proteome</keyword>
<protein>
    <submittedName>
        <fullName evidence="3">Alpha/beta hydrolase</fullName>
    </submittedName>
</protein>
<accession>A0ABV8RNM8</accession>
<dbReference type="PANTHER" id="PTHR48081">
    <property type="entry name" value="AB HYDROLASE SUPERFAMILY PROTEIN C4A8.06C"/>
    <property type="match status" value="1"/>
</dbReference>
<organism evidence="3 4">
    <name type="scientific">Novosphingobium tardum</name>
    <dbReference type="NCBI Taxonomy" id="1538021"/>
    <lineage>
        <taxon>Bacteria</taxon>
        <taxon>Pseudomonadati</taxon>
        <taxon>Pseudomonadota</taxon>
        <taxon>Alphaproteobacteria</taxon>
        <taxon>Sphingomonadales</taxon>
        <taxon>Sphingomonadaceae</taxon>
        <taxon>Novosphingobium</taxon>
    </lineage>
</organism>
<evidence type="ECO:0000256" key="1">
    <source>
        <dbReference type="ARBA" id="ARBA00022801"/>
    </source>
</evidence>
<sequence length="322" mass="33770">MGWLGWSFTAILGIAALLAVLAAWATRNDAVALLDGVDALFPRDRTARLVEAAHYGPDPAQKLEMFVPSGAAPAAGWPLIAFYHGGGWHNGDPHSYRFIARTFADRGYAVALIGYRLNQGGRYPAMLEDSAGGLKWAMDHAARHRIDPSRTIVMGHSAGAYNAVMLALDARWTSAAGLPANAIKGAVGLAGPYDFYPWTSDSARDAMGHWPNPRETLPIAYARRDAPPLLLVAGTADTLVRPRNSRALAAAMAALGKPAELALIDGMGHNGLVITLARPFGAFDHRVRDALLPFLAAQTGAAGAAAKPASTPASAAVQAPAA</sequence>
<dbReference type="InterPro" id="IPR050300">
    <property type="entry name" value="GDXG_lipolytic_enzyme"/>
</dbReference>
<gene>
    <name evidence="3" type="ORF">ACFO0A_02110</name>
</gene>
<dbReference type="SUPFAM" id="SSF53474">
    <property type="entry name" value="alpha/beta-Hydrolases"/>
    <property type="match status" value="1"/>
</dbReference>
<dbReference type="Proteomes" id="UP001595828">
    <property type="component" value="Unassembled WGS sequence"/>
</dbReference>
<evidence type="ECO:0000259" key="2">
    <source>
        <dbReference type="Pfam" id="PF20434"/>
    </source>
</evidence>
<dbReference type="Gene3D" id="3.40.50.1820">
    <property type="entry name" value="alpha/beta hydrolase"/>
    <property type="match status" value="1"/>
</dbReference>
<proteinExistence type="predicted"/>
<dbReference type="EMBL" id="JBHSDR010000003">
    <property type="protein sequence ID" value="MFC4293846.1"/>
    <property type="molecule type" value="Genomic_DNA"/>
</dbReference>
<evidence type="ECO:0000313" key="4">
    <source>
        <dbReference type="Proteomes" id="UP001595828"/>
    </source>
</evidence>
<feature type="domain" description="BD-FAE-like" evidence="2">
    <location>
        <begin position="67"/>
        <end position="251"/>
    </location>
</feature>
<comment type="caution">
    <text evidence="3">The sequence shown here is derived from an EMBL/GenBank/DDBJ whole genome shotgun (WGS) entry which is preliminary data.</text>
</comment>
<reference evidence="4" key="1">
    <citation type="journal article" date="2019" name="Int. J. Syst. Evol. Microbiol.">
        <title>The Global Catalogue of Microorganisms (GCM) 10K type strain sequencing project: providing services to taxonomists for standard genome sequencing and annotation.</title>
        <authorList>
            <consortium name="The Broad Institute Genomics Platform"/>
            <consortium name="The Broad Institute Genome Sequencing Center for Infectious Disease"/>
            <person name="Wu L."/>
            <person name="Ma J."/>
        </authorList>
    </citation>
    <scope>NUCLEOTIDE SEQUENCE [LARGE SCALE GENOMIC DNA]</scope>
    <source>
        <strain evidence="4">CGMCC 1.12989</strain>
    </source>
</reference>
<dbReference type="InterPro" id="IPR029058">
    <property type="entry name" value="AB_hydrolase_fold"/>
</dbReference>
<dbReference type="InterPro" id="IPR049492">
    <property type="entry name" value="BD-FAE-like_dom"/>
</dbReference>
<evidence type="ECO:0000313" key="3">
    <source>
        <dbReference type="EMBL" id="MFC4293846.1"/>
    </source>
</evidence>